<dbReference type="Proteomes" id="UP000249363">
    <property type="component" value="Unassembled WGS sequence"/>
</dbReference>
<evidence type="ECO:0000313" key="3">
    <source>
        <dbReference type="Proteomes" id="UP000249363"/>
    </source>
</evidence>
<feature type="compositionally biased region" description="Polar residues" evidence="1">
    <location>
        <begin position="54"/>
        <end position="68"/>
    </location>
</feature>
<proteinExistence type="predicted"/>
<feature type="compositionally biased region" description="Polar residues" evidence="1">
    <location>
        <begin position="107"/>
        <end position="123"/>
    </location>
</feature>
<feature type="region of interest" description="Disordered" evidence="1">
    <location>
        <begin position="44"/>
        <end position="71"/>
    </location>
</feature>
<name>A0A364KLT1_TALAM</name>
<dbReference type="GeneID" id="63789738"/>
<dbReference type="EMBL" id="MIKG01000001">
    <property type="protein sequence ID" value="RAO64509.1"/>
    <property type="molecule type" value="Genomic_DNA"/>
</dbReference>
<protein>
    <submittedName>
        <fullName evidence="2">Uncharacterized protein</fullName>
    </submittedName>
</protein>
<comment type="caution">
    <text evidence="2">The sequence shown here is derived from an EMBL/GenBank/DDBJ whole genome shotgun (WGS) entry which is preliminary data.</text>
</comment>
<evidence type="ECO:0000256" key="1">
    <source>
        <dbReference type="SAM" id="MobiDB-lite"/>
    </source>
</evidence>
<sequence length="256" mass="28687">MFRNPPTRVLLSDYEVFQTIHAICTQRLMTLSLAYCPPLSEEDESEGEAEFHQVSPSMSYTRSSSVQYPMSEGDRRACDVLKCYQDTKVYINSSTPDSDDLPAHSAGSHTALDTRSTNPSETYQSEDQDFLEIPDSQMSSTSQESSTDTTPPATIIFSPRSPEPTPRPRRMHRSVYYGNFPVLQVQVPEIYECIPGMVISDIMSGSGSMNLHGKSDPQPNSPEMYIPVFRSDEINMRIGVGTCLHSLPKKTVRRRS</sequence>
<feature type="region of interest" description="Disordered" evidence="1">
    <location>
        <begin position="94"/>
        <end position="170"/>
    </location>
</feature>
<feature type="compositionally biased region" description="Low complexity" evidence="1">
    <location>
        <begin position="135"/>
        <end position="150"/>
    </location>
</feature>
<organism evidence="2 3">
    <name type="scientific">Talaromyces amestolkiae</name>
    <dbReference type="NCBI Taxonomy" id="1196081"/>
    <lineage>
        <taxon>Eukaryota</taxon>
        <taxon>Fungi</taxon>
        <taxon>Dikarya</taxon>
        <taxon>Ascomycota</taxon>
        <taxon>Pezizomycotina</taxon>
        <taxon>Eurotiomycetes</taxon>
        <taxon>Eurotiomycetidae</taxon>
        <taxon>Eurotiales</taxon>
        <taxon>Trichocomaceae</taxon>
        <taxon>Talaromyces</taxon>
        <taxon>Talaromyces sect. Talaromyces</taxon>
    </lineage>
</organism>
<dbReference type="RefSeq" id="XP_040729026.1">
    <property type="nucleotide sequence ID" value="XM_040877661.1"/>
</dbReference>
<dbReference type="OrthoDB" id="4522402at2759"/>
<reference evidence="2 3" key="1">
    <citation type="journal article" date="2017" name="Biotechnol. Biofuels">
        <title>Differential beta-glucosidase expression as a function of carbon source availability in Talaromyces amestolkiae: a genomic and proteomic approach.</title>
        <authorList>
            <person name="de Eugenio L.I."/>
            <person name="Mendez-Liter J.A."/>
            <person name="Nieto-Dominguez M."/>
            <person name="Alonso L."/>
            <person name="Gil-Munoz J."/>
            <person name="Barriuso J."/>
            <person name="Prieto A."/>
            <person name="Martinez M.J."/>
        </authorList>
    </citation>
    <scope>NUCLEOTIDE SEQUENCE [LARGE SCALE GENOMIC DNA]</scope>
    <source>
        <strain evidence="2 3">CIB</strain>
    </source>
</reference>
<gene>
    <name evidence="2" type="ORF">BHQ10_000521</name>
</gene>
<accession>A0A364KLT1</accession>
<keyword evidence="3" id="KW-1185">Reference proteome</keyword>
<dbReference type="AlphaFoldDB" id="A0A364KLT1"/>
<evidence type="ECO:0000313" key="2">
    <source>
        <dbReference type="EMBL" id="RAO64509.1"/>
    </source>
</evidence>